<dbReference type="InterPro" id="IPR039331">
    <property type="entry name" value="PAPs-like"/>
</dbReference>
<reference evidence="4 5" key="1">
    <citation type="submission" date="2016-12" db="EMBL/GenBank/DDBJ databases">
        <title>Study of bacterial adaptation to deep sea.</title>
        <authorList>
            <person name="Song J."/>
            <person name="Yoshizawa S."/>
            <person name="Kogure K."/>
        </authorList>
    </citation>
    <scope>NUCLEOTIDE SEQUENCE [LARGE SCALE GENOMIC DNA]</scope>
    <source>
        <strain evidence="4 5">SAORIC-165</strain>
    </source>
</reference>
<proteinExistence type="predicted"/>
<dbReference type="InterPro" id="IPR029052">
    <property type="entry name" value="Metallo-depent_PP-like"/>
</dbReference>
<feature type="region of interest" description="Disordered" evidence="2">
    <location>
        <begin position="323"/>
        <end position="342"/>
    </location>
</feature>
<dbReference type="InterPro" id="IPR004843">
    <property type="entry name" value="Calcineurin-like_PHP"/>
</dbReference>
<dbReference type="GO" id="GO:0003993">
    <property type="term" value="F:acid phosphatase activity"/>
    <property type="evidence" value="ECO:0007669"/>
    <property type="project" value="InterPro"/>
</dbReference>
<evidence type="ECO:0000313" key="5">
    <source>
        <dbReference type="Proteomes" id="UP000239907"/>
    </source>
</evidence>
<dbReference type="PANTHER" id="PTHR22953:SF153">
    <property type="entry name" value="PURPLE ACID PHOSPHATASE"/>
    <property type="match status" value="1"/>
</dbReference>
<name>A0A2S7U5A5_9BACT</name>
<dbReference type="Gene3D" id="2.60.120.260">
    <property type="entry name" value="Galactose-binding domain-like"/>
    <property type="match status" value="1"/>
</dbReference>
<organism evidence="4 5">
    <name type="scientific">Rubritalea profundi</name>
    <dbReference type="NCBI Taxonomy" id="1658618"/>
    <lineage>
        <taxon>Bacteria</taxon>
        <taxon>Pseudomonadati</taxon>
        <taxon>Verrucomicrobiota</taxon>
        <taxon>Verrucomicrobiia</taxon>
        <taxon>Verrucomicrobiales</taxon>
        <taxon>Rubritaleaceae</taxon>
        <taxon>Rubritalea</taxon>
    </lineage>
</organism>
<dbReference type="SUPFAM" id="SSF56300">
    <property type="entry name" value="Metallo-dependent phosphatases"/>
    <property type="match status" value="1"/>
</dbReference>
<sequence length="507" mass="55428">MKFWVVGDSGTGGAMQKAVHEGMQKYMESLKLDFYIHVGDMAYRSGTDPEFSRNFFNMYEPTLRNTVCWASMGNHEGQTSSGETQKGPYYDAYVLPTKAEAGGLASGTEAYYSFDYANTHFICLDSHDLDRRPLGAMAMWLKADLQKTKADWLVAFWHHPPYTKGSHDSDREQQLIEMREHIMPILEASGVDAVFTGHSHIYERSMLIDGAYATPSTNQGVVLDDGDGDPKGDGAYKKSAGLAPHNGTVQVVTGHGGTGLRRKSNHPLMSKVIMLHGSMIMEIKGDKLTGEMIDVHGAVLDTFVIEKGGKVTRSIVENPRAPKLIEPEPKAKSSKPHSMPKNYSNVIPRGATWHYLAGAKLHPAKGWASAPFDVSDWKLGAAGFGYSDKDDKTDLDMKNKYSAVYIRKEFTLEAGTDFSALGLGVSYDDAIIVYLNGKEIVRRGVDSGAGSKAKGFHTHEAGKLEYFPLGANKKLLKPGVNVIAIEGHNAGIGSSDFSLDPVLILKK</sequence>
<dbReference type="EMBL" id="MQWA01000001">
    <property type="protein sequence ID" value="PQJ29760.1"/>
    <property type="molecule type" value="Genomic_DNA"/>
</dbReference>
<evidence type="ECO:0000256" key="2">
    <source>
        <dbReference type="SAM" id="MobiDB-lite"/>
    </source>
</evidence>
<dbReference type="Pfam" id="PF00149">
    <property type="entry name" value="Metallophos"/>
    <property type="match status" value="1"/>
</dbReference>
<evidence type="ECO:0000313" key="4">
    <source>
        <dbReference type="EMBL" id="PQJ29760.1"/>
    </source>
</evidence>
<dbReference type="Gene3D" id="3.60.21.10">
    <property type="match status" value="1"/>
</dbReference>
<evidence type="ECO:0000259" key="3">
    <source>
        <dbReference type="Pfam" id="PF00149"/>
    </source>
</evidence>
<gene>
    <name evidence="4" type="ORF">BSZ32_15585</name>
</gene>
<keyword evidence="5" id="KW-1185">Reference proteome</keyword>
<comment type="caution">
    <text evidence="4">The sequence shown here is derived from an EMBL/GenBank/DDBJ whole genome shotgun (WGS) entry which is preliminary data.</text>
</comment>
<dbReference type="Proteomes" id="UP000239907">
    <property type="component" value="Unassembled WGS sequence"/>
</dbReference>
<dbReference type="PANTHER" id="PTHR22953">
    <property type="entry name" value="ACID PHOSPHATASE RELATED"/>
    <property type="match status" value="1"/>
</dbReference>
<dbReference type="AlphaFoldDB" id="A0A2S7U5A5"/>
<feature type="domain" description="Calcineurin-like phosphoesterase" evidence="3">
    <location>
        <begin position="1"/>
        <end position="202"/>
    </location>
</feature>
<keyword evidence="1" id="KW-0732">Signal</keyword>
<evidence type="ECO:0000256" key="1">
    <source>
        <dbReference type="ARBA" id="ARBA00022729"/>
    </source>
</evidence>
<protein>
    <recommendedName>
        <fullName evidence="3">Calcineurin-like phosphoesterase domain-containing protein</fullName>
    </recommendedName>
</protein>
<accession>A0A2S7U5A5</accession>